<dbReference type="Proteomes" id="UP000490800">
    <property type="component" value="Unassembled WGS sequence"/>
</dbReference>
<sequence length="398" mass="43915">MNVLWAHDHMFYFTDSGKYYSGGKLPYAVWERYLSVFDSLTVVSRGKKISAASDLDKKSLSSGKNVNFIVLPSLSNPVNKITKKGYVERLLTEAIMKSDAVIARLPSEIGSEAVAIAKKLGKPFAVEVVACAWDGLWNYGSMQGKLYAPIATWKTKTDVKEAPYAIYVTEQFLQKRYPCPGGRTQSCSNVELPEMGEDVLAGRLERIRSMATPVTIGLIGSLNGRAKGIDVALEALSKIKNQIPPFKFRILGDGDKSRWEAMADSLGLKENVEFCGILPSGKAVFEWLDKIDIYIQPSFQEGLPRATIEAMGRGCPVIGSTAGGIPELLDPGCLFKPGNDKQLAELLTGTIINRDWMLEQASRNFARAGSFTKTKLDRSRSEFWESFHQYVKQGSVSV</sequence>
<protein>
    <submittedName>
        <fullName evidence="1">Glycosyltransferase</fullName>
    </submittedName>
</protein>
<dbReference type="SUPFAM" id="SSF53756">
    <property type="entry name" value="UDP-Glycosyltransferase/glycogen phosphorylase"/>
    <property type="match status" value="1"/>
</dbReference>
<organism evidence="1 2">
    <name type="scientific">Paenibacillus lutrae</name>
    <dbReference type="NCBI Taxonomy" id="2078573"/>
    <lineage>
        <taxon>Bacteria</taxon>
        <taxon>Bacillati</taxon>
        <taxon>Bacillota</taxon>
        <taxon>Bacilli</taxon>
        <taxon>Bacillales</taxon>
        <taxon>Paenibacillaceae</taxon>
        <taxon>Paenibacillus</taxon>
    </lineage>
</organism>
<keyword evidence="1" id="KW-0808">Transferase</keyword>
<reference evidence="1 2" key="1">
    <citation type="journal article" date="2019" name="Microorganisms">
        <title>Paenibacillus lutrae sp. nov., A Chitinolytic Species Isolated from A River Otter in Castril Natural Park, Granada, Spain.</title>
        <authorList>
            <person name="Rodriguez M."/>
            <person name="Reina J.C."/>
            <person name="Bejar V."/>
            <person name="Llamas I."/>
        </authorList>
    </citation>
    <scope>NUCLEOTIDE SEQUENCE [LARGE SCALE GENOMIC DNA]</scope>
    <source>
        <strain evidence="1 2">N10</strain>
    </source>
</reference>
<name>A0A7X3JZX3_9BACL</name>
<keyword evidence="2" id="KW-1185">Reference proteome</keyword>
<dbReference type="AlphaFoldDB" id="A0A7X3JZX3"/>
<dbReference type="RefSeq" id="WP_157336207.1">
    <property type="nucleotide sequence ID" value="NZ_RHLK01000007.1"/>
</dbReference>
<gene>
    <name evidence="1" type="ORF">EDM21_13290</name>
</gene>
<dbReference type="Gene3D" id="3.40.50.2000">
    <property type="entry name" value="Glycogen Phosphorylase B"/>
    <property type="match status" value="1"/>
</dbReference>
<evidence type="ECO:0000313" key="1">
    <source>
        <dbReference type="EMBL" id="MVP00487.1"/>
    </source>
</evidence>
<dbReference type="PANTHER" id="PTHR12526">
    <property type="entry name" value="GLYCOSYLTRANSFERASE"/>
    <property type="match status" value="1"/>
</dbReference>
<dbReference type="GO" id="GO:0016740">
    <property type="term" value="F:transferase activity"/>
    <property type="evidence" value="ECO:0007669"/>
    <property type="project" value="UniProtKB-KW"/>
</dbReference>
<evidence type="ECO:0000313" key="2">
    <source>
        <dbReference type="Proteomes" id="UP000490800"/>
    </source>
</evidence>
<dbReference type="Pfam" id="PF13692">
    <property type="entry name" value="Glyco_trans_1_4"/>
    <property type="match status" value="1"/>
</dbReference>
<comment type="caution">
    <text evidence="1">The sequence shown here is derived from an EMBL/GenBank/DDBJ whole genome shotgun (WGS) entry which is preliminary data.</text>
</comment>
<accession>A0A7X3JZX3</accession>
<proteinExistence type="predicted"/>
<dbReference type="EMBL" id="RHLK01000007">
    <property type="protein sequence ID" value="MVP00487.1"/>
    <property type="molecule type" value="Genomic_DNA"/>
</dbReference>
<dbReference type="PANTHER" id="PTHR12526:SF630">
    <property type="entry name" value="GLYCOSYLTRANSFERASE"/>
    <property type="match status" value="1"/>
</dbReference>
<dbReference type="CDD" id="cd03801">
    <property type="entry name" value="GT4_PimA-like"/>
    <property type="match status" value="1"/>
</dbReference>
<dbReference type="OrthoDB" id="9813638at2"/>